<sequence length="151" mass="17237">MSGVQVALTGHRVLGKDFSAEKAEDVFLRLIRERGAETFYCGMALGFDLACCEILLQLKKDFPLRIVACIPCAGQSDSFPPAQKKRYQTLLSACDERVVLHEKYEEGCMFERNRYMADRCDVLVAYLREKRGGTYYTVRYAEKKGKEILCL</sequence>
<organism evidence="1 2">
    <name type="scientific">Candidatus Borkfalkia excrementavium</name>
    <dbReference type="NCBI Taxonomy" id="2838505"/>
    <lineage>
        <taxon>Bacteria</taxon>
        <taxon>Bacillati</taxon>
        <taxon>Bacillota</taxon>
        <taxon>Clostridia</taxon>
        <taxon>Christensenellales</taxon>
        <taxon>Christensenellaceae</taxon>
        <taxon>Candidatus Borkfalkia</taxon>
    </lineage>
</organism>
<reference evidence="1" key="1">
    <citation type="journal article" date="2021" name="PeerJ">
        <title>Extensive microbial diversity within the chicken gut microbiome revealed by metagenomics and culture.</title>
        <authorList>
            <person name="Gilroy R."/>
            <person name="Ravi A."/>
            <person name="Getino M."/>
            <person name="Pursley I."/>
            <person name="Horton D.L."/>
            <person name="Alikhan N.F."/>
            <person name="Baker D."/>
            <person name="Gharbi K."/>
            <person name="Hall N."/>
            <person name="Watson M."/>
            <person name="Adriaenssens E.M."/>
            <person name="Foster-Nyarko E."/>
            <person name="Jarju S."/>
            <person name="Secka A."/>
            <person name="Antonio M."/>
            <person name="Oren A."/>
            <person name="Chaudhuri R.R."/>
            <person name="La Ragione R."/>
            <person name="Hildebrand F."/>
            <person name="Pallen M.J."/>
        </authorList>
    </citation>
    <scope>NUCLEOTIDE SEQUENCE</scope>
    <source>
        <strain evidence="1">CHK199-9574</strain>
    </source>
</reference>
<gene>
    <name evidence="1" type="ORF">H9728_01540</name>
</gene>
<dbReference type="EMBL" id="DXCO01000012">
    <property type="protein sequence ID" value="HIY77705.1"/>
    <property type="molecule type" value="Genomic_DNA"/>
</dbReference>
<dbReference type="Gene3D" id="3.40.50.450">
    <property type="match status" value="1"/>
</dbReference>
<dbReference type="InterPro" id="IPR010697">
    <property type="entry name" value="YspA"/>
</dbReference>
<dbReference type="PANTHER" id="PTHR38440">
    <property type="entry name" value="UPF0398 PROTEIN YPSA"/>
    <property type="match status" value="1"/>
</dbReference>
<dbReference type="PANTHER" id="PTHR38440:SF1">
    <property type="entry name" value="UPF0398 PROTEIN SPR0331"/>
    <property type="match status" value="1"/>
</dbReference>
<proteinExistence type="predicted"/>
<reference evidence="1" key="2">
    <citation type="submission" date="2021-04" db="EMBL/GenBank/DDBJ databases">
        <authorList>
            <person name="Gilroy R."/>
        </authorList>
    </citation>
    <scope>NUCLEOTIDE SEQUENCE</scope>
    <source>
        <strain evidence="1">CHK199-9574</strain>
    </source>
</reference>
<protein>
    <submittedName>
        <fullName evidence="1">DUF1273 domain-containing protein</fullName>
    </submittedName>
</protein>
<dbReference type="Proteomes" id="UP000824135">
    <property type="component" value="Unassembled WGS sequence"/>
</dbReference>
<evidence type="ECO:0000313" key="2">
    <source>
        <dbReference type="Proteomes" id="UP000824135"/>
    </source>
</evidence>
<comment type="caution">
    <text evidence="1">The sequence shown here is derived from an EMBL/GenBank/DDBJ whole genome shotgun (WGS) entry which is preliminary data.</text>
</comment>
<evidence type="ECO:0000313" key="1">
    <source>
        <dbReference type="EMBL" id="HIY77705.1"/>
    </source>
</evidence>
<dbReference type="AlphaFoldDB" id="A0A9D1Z6F1"/>
<accession>A0A9D1Z6F1</accession>
<dbReference type="SUPFAM" id="SSF102405">
    <property type="entry name" value="MCP/YpsA-like"/>
    <property type="match status" value="1"/>
</dbReference>
<name>A0A9D1Z6F1_9FIRM</name>
<dbReference type="Pfam" id="PF06908">
    <property type="entry name" value="YpsA"/>
    <property type="match status" value="1"/>
</dbReference>